<organism evidence="3 4">
    <name type="scientific">Pseudoduganella chitinolytica</name>
    <dbReference type="NCBI Taxonomy" id="34070"/>
    <lineage>
        <taxon>Bacteria</taxon>
        <taxon>Pseudomonadati</taxon>
        <taxon>Pseudomonadota</taxon>
        <taxon>Betaproteobacteria</taxon>
        <taxon>Burkholderiales</taxon>
        <taxon>Oxalobacteraceae</taxon>
        <taxon>Telluria group</taxon>
        <taxon>Pseudoduganella</taxon>
    </lineage>
</organism>
<proteinExistence type="predicted"/>
<name>A0ABY8BE26_9BURK</name>
<sequence length="218" mass="23232">MYKSLSLAVLLCVSSAQVAQAKTYAITSKTSGVVYDSAMGSHFGGARFVDGTPYSLEVTAIVDDRRMEQTDWAQFTFSDVRMNAVFSYDGTAFRFDGTRTVELLFAPDRRGPTLVSFAAAATAQADTLWFTHNFSVAPEDYPGITALDPVDLDLTALAQDPQAVITLLADGNPTGRIYGQARTLHYAVTPVPEPATIALLAGGLAVLGGAAARRKRTA</sequence>
<evidence type="ECO:0000259" key="2">
    <source>
        <dbReference type="Pfam" id="PF07589"/>
    </source>
</evidence>
<feature type="chain" id="PRO_5045387217" evidence="1">
    <location>
        <begin position="22"/>
        <end position="218"/>
    </location>
</feature>
<gene>
    <name evidence="3" type="ORF">PX653_05200</name>
</gene>
<dbReference type="Pfam" id="PF07589">
    <property type="entry name" value="PEP-CTERM"/>
    <property type="match status" value="1"/>
</dbReference>
<feature type="signal peptide" evidence="1">
    <location>
        <begin position="1"/>
        <end position="21"/>
    </location>
</feature>
<keyword evidence="1" id="KW-0732">Signal</keyword>
<reference evidence="3 4" key="1">
    <citation type="submission" date="2023-02" db="EMBL/GenBank/DDBJ databases">
        <title>Gemone sequence of Telluria chitinolytica ACM 3522T.</title>
        <authorList>
            <person name="Frediansyah A."/>
            <person name="Miess H."/>
            <person name="Gross H."/>
        </authorList>
    </citation>
    <scope>NUCLEOTIDE SEQUENCE [LARGE SCALE GENOMIC DNA]</scope>
    <source>
        <strain evidence="3 4">ACM 3522</strain>
    </source>
</reference>
<evidence type="ECO:0000313" key="4">
    <source>
        <dbReference type="Proteomes" id="UP001216510"/>
    </source>
</evidence>
<dbReference type="NCBIfam" id="TIGR02595">
    <property type="entry name" value="PEP_CTERM"/>
    <property type="match status" value="1"/>
</dbReference>
<accession>A0ABY8BE26</accession>
<keyword evidence="4" id="KW-1185">Reference proteome</keyword>
<dbReference type="Proteomes" id="UP001216510">
    <property type="component" value="Chromosome"/>
</dbReference>
<feature type="domain" description="Ice-binding protein C-terminal" evidence="2">
    <location>
        <begin position="190"/>
        <end position="215"/>
    </location>
</feature>
<evidence type="ECO:0000256" key="1">
    <source>
        <dbReference type="SAM" id="SignalP"/>
    </source>
</evidence>
<dbReference type="RefSeq" id="WP_277416849.1">
    <property type="nucleotide sequence ID" value="NZ_CP119083.1"/>
</dbReference>
<evidence type="ECO:0000313" key="3">
    <source>
        <dbReference type="EMBL" id="WEF34169.1"/>
    </source>
</evidence>
<dbReference type="EMBL" id="CP119083">
    <property type="protein sequence ID" value="WEF34169.1"/>
    <property type="molecule type" value="Genomic_DNA"/>
</dbReference>
<dbReference type="InterPro" id="IPR013424">
    <property type="entry name" value="Ice-binding_C"/>
</dbReference>
<protein>
    <submittedName>
        <fullName evidence="3">PEP-CTERM sorting domain-containing protein</fullName>
    </submittedName>
</protein>